<reference evidence="3 4" key="1">
    <citation type="submission" date="2019-01" db="EMBL/GenBank/DDBJ databases">
        <authorList>
            <person name="Chen W.-M."/>
        </authorList>
    </citation>
    <scope>NUCLEOTIDE SEQUENCE [LARGE SCALE GENOMIC DNA]</scope>
    <source>
        <strain evidence="3 4">ICH-3</strain>
    </source>
</reference>
<gene>
    <name evidence="3" type="ORF">ENE75_23080</name>
</gene>
<dbReference type="RefSeq" id="WP_128201145.1">
    <property type="nucleotide sequence ID" value="NZ_SACT01000011.1"/>
</dbReference>
<dbReference type="PANTHER" id="PTHR34606:SF4">
    <property type="entry name" value="OUTER MEMBRANE LIPOPROTEIN DOLP"/>
    <property type="match status" value="1"/>
</dbReference>
<dbReference type="EMBL" id="SACT01000011">
    <property type="protein sequence ID" value="RVT48076.1"/>
    <property type="molecule type" value="Genomic_DNA"/>
</dbReference>
<protein>
    <submittedName>
        <fullName evidence="3">BON domain-containing protein</fullName>
    </submittedName>
</protein>
<comment type="caution">
    <text evidence="3">The sequence shown here is derived from an EMBL/GenBank/DDBJ whole genome shotgun (WGS) entry which is preliminary data.</text>
</comment>
<keyword evidence="4" id="KW-1185">Reference proteome</keyword>
<dbReference type="Gene3D" id="3.40.1520.20">
    <property type="match status" value="1"/>
</dbReference>
<dbReference type="SMART" id="SM00749">
    <property type="entry name" value="BON"/>
    <property type="match status" value="2"/>
</dbReference>
<keyword evidence="1" id="KW-0732">Signal</keyword>
<evidence type="ECO:0000259" key="2">
    <source>
        <dbReference type="PROSITE" id="PS50914"/>
    </source>
</evidence>
<dbReference type="Proteomes" id="UP000288178">
    <property type="component" value="Unassembled WGS sequence"/>
</dbReference>
<dbReference type="OrthoDB" id="5294487at2"/>
<dbReference type="PROSITE" id="PS50914">
    <property type="entry name" value="BON"/>
    <property type="match status" value="2"/>
</dbReference>
<dbReference type="InterPro" id="IPR007055">
    <property type="entry name" value="BON_dom"/>
</dbReference>
<dbReference type="InterPro" id="IPR014004">
    <property type="entry name" value="Transpt-assoc_nodulatn_dom_bac"/>
</dbReference>
<sequence length="208" mass="21850">MNFPRHGGRPLAAALLALGALTALPGCAPLIVGGAMVGGVLVATDRRTTGAQVEDQGIELKAGNRVKELATLGHVNVTSYNRMLLLTGEVPDETQRARVEESLARVENVKSVVNELTVAGNSSTTSRANDLQLGLKVKASFVDAKDVAANAVKVVVERGNVYLMGRVTEAEAARAADLASRVPGVVKVVRVFELISEEELARMTPAAK</sequence>
<dbReference type="PANTHER" id="PTHR34606">
    <property type="entry name" value="BON DOMAIN-CONTAINING PROTEIN"/>
    <property type="match status" value="1"/>
</dbReference>
<name>A0A3S2U580_9BURK</name>
<dbReference type="Pfam" id="PF04972">
    <property type="entry name" value="BON"/>
    <property type="match status" value="2"/>
</dbReference>
<evidence type="ECO:0000313" key="4">
    <source>
        <dbReference type="Proteomes" id="UP000288178"/>
    </source>
</evidence>
<feature type="domain" description="BON" evidence="2">
    <location>
        <begin position="54"/>
        <end position="120"/>
    </location>
</feature>
<proteinExistence type="predicted"/>
<dbReference type="AlphaFoldDB" id="A0A3S2U580"/>
<evidence type="ECO:0000256" key="1">
    <source>
        <dbReference type="ARBA" id="ARBA00022729"/>
    </source>
</evidence>
<evidence type="ECO:0000313" key="3">
    <source>
        <dbReference type="EMBL" id="RVT48076.1"/>
    </source>
</evidence>
<accession>A0A3S2U580</accession>
<feature type="domain" description="BON" evidence="2">
    <location>
        <begin position="129"/>
        <end position="196"/>
    </location>
</feature>
<dbReference type="InterPro" id="IPR051686">
    <property type="entry name" value="Lipoprotein_DolP"/>
</dbReference>
<organism evidence="3 4">
    <name type="scientific">Rubrivivax albus</name>
    <dbReference type="NCBI Taxonomy" id="2499835"/>
    <lineage>
        <taxon>Bacteria</taxon>
        <taxon>Pseudomonadati</taxon>
        <taxon>Pseudomonadota</taxon>
        <taxon>Betaproteobacteria</taxon>
        <taxon>Burkholderiales</taxon>
        <taxon>Sphaerotilaceae</taxon>
        <taxon>Rubrivivax</taxon>
    </lineage>
</organism>